<dbReference type="Proteomes" id="UP001642484">
    <property type="component" value="Unassembled WGS sequence"/>
</dbReference>
<evidence type="ECO:0000313" key="3">
    <source>
        <dbReference type="EMBL" id="CAK9062403.1"/>
    </source>
</evidence>
<evidence type="ECO:0000313" key="2">
    <source>
        <dbReference type="EMBL" id="CAK9061123.1"/>
    </source>
</evidence>
<dbReference type="Gene3D" id="1.25.40.10">
    <property type="entry name" value="Tetratricopeptide repeat domain"/>
    <property type="match status" value="2"/>
</dbReference>
<keyword evidence="4" id="KW-1185">Reference proteome</keyword>
<name>A0ABP0NG34_9DINO</name>
<accession>A0ABP0NG34</accession>
<evidence type="ECO:0008006" key="5">
    <source>
        <dbReference type="Google" id="ProtNLM"/>
    </source>
</evidence>
<evidence type="ECO:0000256" key="1">
    <source>
        <dbReference type="PROSITE-ProRule" id="PRU00708"/>
    </source>
</evidence>
<gene>
    <name evidence="2" type="ORF">CCMP2556_LOCUS30063</name>
    <name evidence="3" type="ORF">CCMP2556_LOCUS30684</name>
</gene>
<organism evidence="3 4">
    <name type="scientific">Durusdinium trenchii</name>
    <dbReference type="NCBI Taxonomy" id="1381693"/>
    <lineage>
        <taxon>Eukaryota</taxon>
        <taxon>Sar</taxon>
        <taxon>Alveolata</taxon>
        <taxon>Dinophyceae</taxon>
        <taxon>Suessiales</taxon>
        <taxon>Symbiodiniaceae</taxon>
        <taxon>Durusdinium</taxon>
    </lineage>
</organism>
<dbReference type="Pfam" id="PF13041">
    <property type="entry name" value="PPR_2"/>
    <property type="match status" value="1"/>
</dbReference>
<feature type="repeat" description="PPR" evidence="1">
    <location>
        <begin position="45"/>
        <end position="79"/>
    </location>
</feature>
<protein>
    <recommendedName>
        <fullName evidence="5">Pentatricopeptide repeat-containing protein, chloroplastic</fullName>
    </recommendedName>
</protein>
<dbReference type="PROSITE" id="PS51375">
    <property type="entry name" value="PPR"/>
    <property type="match status" value="1"/>
</dbReference>
<sequence length="564" mass="62290">MQSLWSLRSQRGLTRSQVVDVQRGRDGRRFEDLLQKVRQSDLETDLISYGILINACEKGNDWQQAMGLLERMSKHGIFPDELSYNCAIRALRSCSGWPCASSSLYHMKTRSVQPSQASYNALISTCGWQEAMKTVDEAITHNIPLAAQGFNSAMGPSTPWQRSIGLVKELPRKQVQVDRITYNSISQALPDVDISRWPTALELLSISMQRTLRPGGAAFCVTVTACSKDFAAWQFTLALLGTAETSALLDLRIFTTALSAVHWTIALCLFREMKQKITPDVVCYNSLIGACEQGSAWQVALELYREARSGSADRTGHANEMTFNMASSACQRCSRWEMALEIFQGLGAHALEANLVSWNTAMISCQRGHWFFAFHLLNTMALVPDEISSSSSITCCARANQWTVSLNLLGQMLERRIETRRPPRLSPVTFNAALAAFDSFQWRWPLHLLQAMKSLGTRPDLISHSCTAIATAVVKWPLAASLLEGGLSDASGPVVAMALGDASEWHQVFELISKMTFREDNISGTSPLGSTALVDRAIELAPGTVVAQKMLKDVSTRSFHGLSR</sequence>
<reference evidence="3 4" key="1">
    <citation type="submission" date="2024-02" db="EMBL/GenBank/DDBJ databases">
        <authorList>
            <person name="Chen Y."/>
            <person name="Shah S."/>
            <person name="Dougan E. K."/>
            <person name="Thang M."/>
            <person name="Chan C."/>
        </authorList>
    </citation>
    <scope>NUCLEOTIDE SEQUENCE [LARGE SCALE GENOMIC DNA]</scope>
</reference>
<dbReference type="Pfam" id="PF13812">
    <property type="entry name" value="PPR_3"/>
    <property type="match status" value="1"/>
</dbReference>
<evidence type="ECO:0000313" key="4">
    <source>
        <dbReference type="Proteomes" id="UP001642484"/>
    </source>
</evidence>
<dbReference type="InterPro" id="IPR011990">
    <property type="entry name" value="TPR-like_helical_dom_sf"/>
</dbReference>
<dbReference type="EMBL" id="CAXAMN010021584">
    <property type="protein sequence ID" value="CAK9061123.1"/>
    <property type="molecule type" value="Genomic_DNA"/>
</dbReference>
<comment type="caution">
    <text evidence="3">The sequence shown here is derived from an EMBL/GenBank/DDBJ whole genome shotgun (WGS) entry which is preliminary data.</text>
</comment>
<dbReference type="PANTHER" id="PTHR47938">
    <property type="entry name" value="RESPIRATORY COMPLEX I CHAPERONE (CIA84), PUTATIVE (AFU_ORTHOLOGUE AFUA_2G06020)-RELATED"/>
    <property type="match status" value="1"/>
</dbReference>
<dbReference type="InterPro" id="IPR002885">
    <property type="entry name" value="PPR_rpt"/>
</dbReference>
<dbReference type="NCBIfam" id="TIGR00756">
    <property type="entry name" value="PPR"/>
    <property type="match status" value="1"/>
</dbReference>
<dbReference type="EMBL" id="CAXAMN010021695">
    <property type="protein sequence ID" value="CAK9062403.1"/>
    <property type="molecule type" value="Genomic_DNA"/>
</dbReference>
<proteinExistence type="predicted"/>
<dbReference type="PANTHER" id="PTHR47938:SF35">
    <property type="entry name" value="PENTATRICOPEPTIDE REPEAT-CONTAINING PROTEIN 4, MITOCHONDRIAL-RELATED"/>
    <property type="match status" value="1"/>
</dbReference>